<protein>
    <submittedName>
        <fullName evidence="1">YlbF family regulator</fullName>
    </submittedName>
</protein>
<dbReference type="SUPFAM" id="SSF158622">
    <property type="entry name" value="YheA/YmcA-like"/>
    <property type="match status" value="1"/>
</dbReference>
<dbReference type="Gene3D" id="1.20.1500.10">
    <property type="entry name" value="YheA/YmcA-like"/>
    <property type="match status" value="1"/>
</dbReference>
<dbReference type="RefSeq" id="WP_324619984.1">
    <property type="nucleotide sequence ID" value="NZ_JAYKOT010000003.1"/>
</dbReference>
<accession>A0AAW9MUR0</accession>
<comment type="caution">
    <text evidence="1">The sequence shown here is derived from an EMBL/GenBank/DDBJ whole genome shotgun (WGS) entry which is preliminary data.</text>
</comment>
<dbReference type="EMBL" id="JAYKOT010000003">
    <property type="protein sequence ID" value="MEB3429826.1"/>
    <property type="molecule type" value="Genomic_DNA"/>
</dbReference>
<evidence type="ECO:0000313" key="2">
    <source>
        <dbReference type="Proteomes" id="UP001357733"/>
    </source>
</evidence>
<organism evidence="1 2">
    <name type="scientific">Citroniella saccharovorans</name>
    <dbReference type="NCBI Taxonomy" id="2053367"/>
    <lineage>
        <taxon>Bacteria</taxon>
        <taxon>Bacillati</taxon>
        <taxon>Bacillota</taxon>
        <taxon>Tissierellia</taxon>
        <taxon>Tissierellales</taxon>
        <taxon>Peptoniphilaceae</taxon>
        <taxon>Citroniella</taxon>
    </lineage>
</organism>
<dbReference type="InterPro" id="IPR023378">
    <property type="entry name" value="YheA/YmcA-like_dom_sf"/>
</dbReference>
<name>A0AAW9MUR0_9FIRM</name>
<reference evidence="1 2" key="1">
    <citation type="submission" date="2024-01" db="EMBL/GenBank/DDBJ databases">
        <title>Complete genome sequence of Citroniella saccharovorans strain M6.X9, isolated from human fecal sample.</title>
        <authorList>
            <person name="Cheng G."/>
            <person name="Westerholm M."/>
            <person name="Schnurer A."/>
        </authorList>
    </citation>
    <scope>NUCLEOTIDE SEQUENCE [LARGE SCALE GENOMIC DNA]</scope>
    <source>
        <strain evidence="1 2">DSM 29873</strain>
    </source>
</reference>
<dbReference type="Proteomes" id="UP001357733">
    <property type="component" value="Unassembled WGS sequence"/>
</dbReference>
<dbReference type="InterPro" id="IPR010368">
    <property type="entry name" value="Com_YlbF"/>
</dbReference>
<gene>
    <name evidence="1" type="ORF">VLK81_07375</name>
</gene>
<dbReference type="AlphaFoldDB" id="A0AAW9MUR0"/>
<proteinExistence type="predicted"/>
<sequence>MINVYDKARELSNALKDSEEFKEYKRLNSVILANPRKKEMVDDFRKKAMDFQMKNMGKEEEDKEGLEKLENLQNILFQDEDIRNFLQAEVKFSILFQDINKIIIESVQLD</sequence>
<evidence type="ECO:0000313" key="1">
    <source>
        <dbReference type="EMBL" id="MEB3429826.1"/>
    </source>
</evidence>
<keyword evidence="2" id="KW-1185">Reference proteome</keyword>
<dbReference type="Pfam" id="PF06133">
    <property type="entry name" value="Com_YlbF"/>
    <property type="match status" value="1"/>
</dbReference>